<protein>
    <submittedName>
        <fullName evidence="9">Uncharacterized protein</fullName>
    </submittedName>
</protein>
<reference evidence="9" key="1">
    <citation type="submission" date="2021-01" db="EMBL/GenBank/DDBJ databases">
        <title>Adiantum capillus-veneris genome.</title>
        <authorList>
            <person name="Fang Y."/>
            <person name="Liao Q."/>
        </authorList>
    </citation>
    <scope>NUCLEOTIDE SEQUENCE</scope>
    <source>
        <strain evidence="9">H3</strain>
        <tissue evidence="9">Leaf</tissue>
    </source>
</reference>
<evidence type="ECO:0000256" key="4">
    <source>
        <dbReference type="ARBA" id="ARBA00022737"/>
    </source>
</evidence>
<evidence type="ECO:0000256" key="2">
    <source>
        <dbReference type="ARBA" id="ARBA00022448"/>
    </source>
</evidence>
<evidence type="ECO:0000256" key="6">
    <source>
        <dbReference type="PROSITE-ProRule" id="PRU00282"/>
    </source>
</evidence>
<dbReference type="SUPFAM" id="SSF103506">
    <property type="entry name" value="Mitochondrial carrier"/>
    <property type="match status" value="1"/>
</dbReference>
<sequence length="236" mass="25856">MPTCRSLQQQRSPLYAFGEELAASTLATLAEEAKLATVEVKALGDKALVVCKSLIARDLAGGVSRSAVAPLERSKILLQVQNPLKPKYNGMVQGLKYIWRETRREDAKVTPLLRLGAVACAGIIVISAMYPMDMVRAPGTVGHMVAYPFDVVRRRMQMVGWKDASSVIIADGQMKAPVQYTWMIDAFLKTIQNEGFGALYKGPIPNSINVVPSIALAFVTYEVMKDLLGVKFQISH</sequence>
<evidence type="ECO:0000256" key="1">
    <source>
        <dbReference type="ARBA" id="ARBA00004141"/>
    </source>
</evidence>
<evidence type="ECO:0000256" key="3">
    <source>
        <dbReference type="ARBA" id="ARBA00022692"/>
    </source>
</evidence>
<proteinExistence type="inferred from homology"/>
<dbReference type="EMBL" id="JABFUD020000007">
    <property type="protein sequence ID" value="KAI5077712.1"/>
    <property type="molecule type" value="Genomic_DNA"/>
</dbReference>
<comment type="caution">
    <text evidence="9">The sequence shown here is derived from an EMBL/GenBank/DDBJ whole genome shotgun (WGS) entry which is preliminary data.</text>
</comment>
<dbReference type="InterPro" id="IPR002067">
    <property type="entry name" value="MCP"/>
</dbReference>
<name>A0A9D4V2C8_ADICA</name>
<keyword evidence="4" id="KW-0677">Repeat</keyword>
<evidence type="ECO:0000256" key="8">
    <source>
        <dbReference type="SAM" id="Phobius"/>
    </source>
</evidence>
<dbReference type="InterPro" id="IPR023395">
    <property type="entry name" value="MCP_dom_sf"/>
</dbReference>
<dbReference type="PANTHER" id="PTHR24089">
    <property type="entry name" value="SOLUTE CARRIER FAMILY 25"/>
    <property type="match status" value="1"/>
</dbReference>
<dbReference type="Pfam" id="PF00153">
    <property type="entry name" value="Mito_carr"/>
    <property type="match status" value="2"/>
</dbReference>
<dbReference type="Proteomes" id="UP000886520">
    <property type="component" value="Chromosome 7"/>
</dbReference>
<dbReference type="GO" id="GO:0016020">
    <property type="term" value="C:membrane"/>
    <property type="evidence" value="ECO:0007669"/>
    <property type="project" value="UniProtKB-SubCell"/>
</dbReference>
<evidence type="ECO:0000313" key="10">
    <source>
        <dbReference type="Proteomes" id="UP000886520"/>
    </source>
</evidence>
<evidence type="ECO:0000313" key="9">
    <source>
        <dbReference type="EMBL" id="KAI5077712.1"/>
    </source>
</evidence>
<feature type="repeat" description="Solcar" evidence="6">
    <location>
        <begin position="126"/>
        <end position="227"/>
    </location>
</feature>
<keyword evidence="5 6" id="KW-0472">Membrane</keyword>
<dbReference type="InterPro" id="IPR018108">
    <property type="entry name" value="MCP_transmembrane"/>
</dbReference>
<dbReference type="PRINTS" id="PR00926">
    <property type="entry name" value="MITOCARRIER"/>
</dbReference>
<dbReference type="PROSITE" id="PS50920">
    <property type="entry name" value="SOLCAR"/>
    <property type="match status" value="1"/>
</dbReference>
<comment type="subcellular location">
    <subcellularLocation>
        <location evidence="1">Membrane</location>
        <topology evidence="1">Multi-pass membrane protein</topology>
    </subcellularLocation>
</comment>
<gene>
    <name evidence="9" type="ORF">GOP47_0007536</name>
</gene>
<keyword evidence="10" id="KW-1185">Reference proteome</keyword>
<dbReference type="GO" id="GO:0055085">
    <property type="term" value="P:transmembrane transport"/>
    <property type="evidence" value="ECO:0007669"/>
    <property type="project" value="InterPro"/>
</dbReference>
<organism evidence="9 10">
    <name type="scientific">Adiantum capillus-veneris</name>
    <name type="common">Maidenhair fern</name>
    <dbReference type="NCBI Taxonomy" id="13818"/>
    <lineage>
        <taxon>Eukaryota</taxon>
        <taxon>Viridiplantae</taxon>
        <taxon>Streptophyta</taxon>
        <taxon>Embryophyta</taxon>
        <taxon>Tracheophyta</taxon>
        <taxon>Polypodiopsida</taxon>
        <taxon>Polypodiidae</taxon>
        <taxon>Polypodiales</taxon>
        <taxon>Pteridineae</taxon>
        <taxon>Pteridaceae</taxon>
        <taxon>Vittarioideae</taxon>
        <taxon>Adiantum</taxon>
    </lineage>
</organism>
<dbReference type="OrthoDB" id="270584at2759"/>
<dbReference type="AlphaFoldDB" id="A0A9D4V2C8"/>
<evidence type="ECO:0000256" key="5">
    <source>
        <dbReference type="ARBA" id="ARBA00023136"/>
    </source>
</evidence>
<feature type="transmembrane region" description="Helical" evidence="8">
    <location>
        <begin position="112"/>
        <end position="130"/>
    </location>
</feature>
<evidence type="ECO:0000256" key="7">
    <source>
        <dbReference type="RuleBase" id="RU000488"/>
    </source>
</evidence>
<keyword evidence="8" id="KW-1133">Transmembrane helix</keyword>
<accession>A0A9D4V2C8</accession>
<keyword evidence="2 7" id="KW-0813">Transport</keyword>
<comment type="similarity">
    <text evidence="7">Belongs to the mitochondrial carrier (TC 2.A.29) family.</text>
</comment>
<keyword evidence="3 6" id="KW-0812">Transmembrane</keyword>
<dbReference type="Gene3D" id="1.50.40.10">
    <property type="entry name" value="Mitochondrial carrier domain"/>
    <property type="match status" value="2"/>
</dbReference>